<dbReference type="Proteomes" id="UP000219559">
    <property type="component" value="Unassembled WGS sequence"/>
</dbReference>
<evidence type="ECO:0008006" key="4">
    <source>
        <dbReference type="Google" id="ProtNLM"/>
    </source>
</evidence>
<dbReference type="Pfam" id="PF11188">
    <property type="entry name" value="DUF2975"/>
    <property type="match status" value="1"/>
</dbReference>
<reference evidence="2 3" key="1">
    <citation type="submission" date="2017-04" db="EMBL/GenBank/DDBJ databases">
        <title>A new member of the family Flavobacteriaceae isolated from ascidians.</title>
        <authorList>
            <person name="Chen L."/>
        </authorList>
    </citation>
    <scope>NUCLEOTIDE SEQUENCE [LARGE SCALE GENOMIC DNA]</scope>
    <source>
        <strain evidence="2 3">HQA918</strain>
    </source>
</reference>
<dbReference type="OrthoDB" id="1163870at2"/>
<dbReference type="EMBL" id="NBWU01000003">
    <property type="protein sequence ID" value="PCE64244.1"/>
    <property type="molecule type" value="Genomic_DNA"/>
</dbReference>
<feature type="transmembrane region" description="Helical" evidence="1">
    <location>
        <begin position="66"/>
        <end position="88"/>
    </location>
</feature>
<keyword evidence="1" id="KW-1133">Transmembrane helix</keyword>
<keyword evidence="1" id="KW-0472">Membrane</keyword>
<dbReference type="RefSeq" id="WP_097440368.1">
    <property type="nucleotide sequence ID" value="NZ_KZ300476.1"/>
</dbReference>
<accession>A0A2A4G8E6</accession>
<evidence type="ECO:0000313" key="2">
    <source>
        <dbReference type="EMBL" id="PCE64244.1"/>
    </source>
</evidence>
<name>A0A2A4G8E6_9FLAO</name>
<keyword evidence="1" id="KW-0812">Transmembrane</keyword>
<comment type="caution">
    <text evidence="2">The sequence shown here is derived from an EMBL/GenBank/DDBJ whole genome shotgun (WGS) entry which is preliminary data.</text>
</comment>
<protein>
    <recommendedName>
        <fullName evidence="4">DUF2975 domain-containing protein</fullName>
    </recommendedName>
</protein>
<evidence type="ECO:0000313" key="3">
    <source>
        <dbReference type="Proteomes" id="UP000219559"/>
    </source>
</evidence>
<sequence length="181" mass="20591">MKSNTQKTTTGFKAFNTIYFIGSAFAALKLLDYLQWTVQLVRKWQLPEAPFFSKVNLSGLDNEMSLTAYLVFALAYILAFSCIILGLYQLKNLSKFFENNAIFQNEISNAFLKAGKCFLVFAFGTFAIDVALLLWNLTNSRVIDLLSTELIVFTILGYIMFFLADVFKKGIHLQEENELTI</sequence>
<gene>
    <name evidence="2" type="ORF">B7P33_08045</name>
</gene>
<dbReference type="AlphaFoldDB" id="A0A2A4G8E6"/>
<proteinExistence type="predicted"/>
<dbReference type="InterPro" id="IPR021354">
    <property type="entry name" value="DUF2975"/>
</dbReference>
<organism evidence="2 3">
    <name type="scientific">Sediminicola luteus</name>
    <dbReference type="NCBI Taxonomy" id="319238"/>
    <lineage>
        <taxon>Bacteria</taxon>
        <taxon>Pseudomonadati</taxon>
        <taxon>Bacteroidota</taxon>
        <taxon>Flavobacteriia</taxon>
        <taxon>Flavobacteriales</taxon>
        <taxon>Flavobacteriaceae</taxon>
        <taxon>Sediminicola</taxon>
    </lineage>
</organism>
<keyword evidence="3" id="KW-1185">Reference proteome</keyword>
<feature type="transmembrane region" description="Helical" evidence="1">
    <location>
        <begin position="12"/>
        <end position="31"/>
    </location>
</feature>
<feature type="transmembrane region" description="Helical" evidence="1">
    <location>
        <begin position="150"/>
        <end position="167"/>
    </location>
</feature>
<feature type="transmembrane region" description="Helical" evidence="1">
    <location>
        <begin position="117"/>
        <end position="138"/>
    </location>
</feature>
<evidence type="ECO:0000256" key="1">
    <source>
        <dbReference type="SAM" id="Phobius"/>
    </source>
</evidence>